<keyword evidence="4" id="KW-1185">Reference proteome</keyword>
<dbReference type="EMBL" id="CP058909">
    <property type="protein sequence ID" value="QLH81215.1"/>
    <property type="molecule type" value="Genomic_DNA"/>
</dbReference>
<organism evidence="3 4">
    <name type="scientific">Halosimplex pelagicum</name>
    <dbReference type="NCBI Taxonomy" id="869886"/>
    <lineage>
        <taxon>Archaea</taxon>
        <taxon>Methanobacteriati</taxon>
        <taxon>Methanobacteriota</taxon>
        <taxon>Stenosarchaea group</taxon>
        <taxon>Halobacteria</taxon>
        <taxon>Halobacteriales</taxon>
        <taxon>Haloarculaceae</taxon>
        <taxon>Halosimplex</taxon>
    </lineage>
</organism>
<dbReference type="Gene3D" id="3.40.50.2000">
    <property type="entry name" value="Glycogen Phosphorylase B"/>
    <property type="match status" value="2"/>
</dbReference>
<dbReference type="SUPFAM" id="SSF53756">
    <property type="entry name" value="UDP-Glycosyltransferase/glycogen phosphorylase"/>
    <property type="match status" value="1"/>
</dbReference>
<dbReference type="InterPro" id="IPR001296">
    <property type="entry name" value="Glyco_trans_1"/>
</dbReference>
<dbReference type="OrthoDB" id="131038at2157"/>
<dbReference type="InterPro" id="IPR028098">
    <property type="entry name" value="Glyco_trans_4-like_N"/>
</dbReference>
<dbReference type="RefSeq" id="WP_179921023.1">
    <property type="nucleotide sequence ID" value="NZ_CP058909.1"/>
</dbReference>
<feature type="domain" description="Glycosyltransferase subfamily 4-like N-terminal" evidence="2">
    <location>
        <begin position="16"/>
        <end position="174"/>
    </location>
</feature>
<proteinExistence type="predicted"/>
<dbReference type="Pfam" id="PF13439">
    <property type="entry name" value="Glyco_transf_4"/>
    <property type="match status" value="1"/>
</dbReference>
<feature type="domain" description="Glycosyl transferase family 1" evidence="1">
    <location>
        <begin position="192"/>
        <end position="345"/>
    </location>
</feature>
<dbReference type="Pfam" id="PF00534">
    <property type="entry name" value="Glycos_transf_1"/>
    <property type="match status" value="1"/>
</dbReference>
<accession>A0A7D5TBE0</accession>
<sequence>MSTTESFAFYYPRLDIGGVQHSLVLIANELHRRGYPVSFILWEKGGREFERLNTDINVIIPDHASTLRAIPSLTRYLLIEQPDYLLTRLEDPNVSATLACFMPGVSTDPVPGEGSVSSPIGAEARLPDRITRKVADIIYPNLDYFLVDSTGMKRHVVDLFDIQQDAVDVCPPAVLERGFQLKTPPSPHPFFEMDDPVVTSVGRLAPVKRYELLIRAVAQLQDDLSPRLVIAGDGEEKSFLADVATELDIDGRVALPGSTDQPLQYMYHADIFALTSRSEAFGIALVEALACGTPVVATDVPYGPREILSGGTYGKLTGETPVAVANGIREAYANNWDQTMLRNRASDFDVVSVTDTLLETLRNGSSTIRNQF</sequence>
<dbReference type="PANTHER" id="PTHR12526">
    <property type="entry name" value="GLYCOSYLTRANSFERASE"/>
    <property type="match status" value="1"/>
</dbReference>
<reference evidence="3 4" key="1">
    <citation type="submission" date="2020-07" db="EMBL/GenBank/DDBJ databases">
        <title>Halosimplex litoreum sp. nov. and Halosimplex rubrum sp. nov., isolated from different salt environments.</title>
        <authorList>
            <person name="Cui H."/>
        </authorList>
    </citation>
    <scope>NUCLEOTIDE SEQUENCE [LARGE SCALE GENOMIC DNA]</scope>
    <source>
        <strain evidence="3 4">R2</strain>
    </source>
</reference>
<dbReference type="Proteomes" id="UP000509346">
    <property type="component" value="Chromosome"/>
</dbReference>
<keyword evidence="3" id="KW-0808">Transferase</keyword>
<gene>
    <name evidence="3" type="ORF">HZS54_05975</name>
</gene>
<evidence type="ECO:0000259" key="1">
    <source>
        <dbReference type="Pfam" id="PF00534"/>
    </source>
</evidence>
<evidence type="ECO:0000313" key="3">
    <source>
        <dbReference type="EMBL" id="QLH81215.1"/>
    </source>
</evidence>
<dbReference type="AlphaFoldDB" id="A0A7D5TBE0"/>
<dbReference type="CDD" id="cd03811">
    <property type="entry name" value="GT4_GT28_WabH-like"/>
    <property type="match status" value="1"/>
</dbReference>
<dbReference type="GO" id="GO:0016757">
    <property type="term" value="F:glycosyltransferase activity"/>
    <property type="evidence" value="ECO:0007669"/>
    <property type="project" value="InterPro"/>
</dbReference>
<dbReference type="GeneID" id="56082118"/>
<dbReference type="KEGG" id="hpel:HZS54_05975"/>
<dbReference type="PANTHER" id="PTHR12526:SF627">
    <property type="entry name" value="D-RHAMNOSYLTRANSFERASE WBPZ"/>
    <property type="match status" value="1"/>
</dbReference>
<protein>
    <submittedName>
        <fullName evidence="3">Glycosyltransferase</fullName>
    </submittedName>
</protein>
<evidence type="ECO:0000313" key="4">
    <source>
        <dbReference type="Proteomes" id="UP000509346"/>
    </source>
</evidence>
<name>A0A7D5TBE0_9EURY</name>
<evidence type="ECO:0000259" key="2">
    <source>
        <dbReference type="Pfam" id="PF13439"/>
    </source>
</evidence>